<name>A0ABD2CS28_VESMC</name>
<dbReference type="EMBL" id="JAYRBN010000037">
    <property type="protein sequence ID" value="KAL2746988.1"/>
    <property type="molecule type" value="Genomic_DNA"/>
</dbReference>
<gene>
    <name evidence="1" type="ORF">V1477_005358</name>
</gene>
<dbReference type="AlphaFoldDB" id="A0ABD2CS28"/>
<sequence>MFILRTSVTATSVLLHTKIVTLGIVSFSKSGPVTSGVDPIGSVFGGLFKGDGKDDSAHKLKRKENRIWPRLTRISDASSKGKIVK</sequence>
<reference evidence="1 2" key="1">
    <citation type="journal article" date="2024" name="Ann. Entomol. Soc. Am.">
        <title>Genomic analyses of the southern and eastern yellowjacket wasps (Hymenoptera: Vespidae) reveal evolutionary signatures of social life.</title>
        <authorList>
            <person name="Catto M.A."/>
            <person name="Caine P.B."/>
            <person name="Orr S.E."/>
            <person name="Hunt B.G."/>
            <person name="Goodisman M.A.D."/>
        </authorList>
    </citation>
    <scope>NUCLEOTIDE SEQUENCE [LARGE SCALE GENOMIC DNA]</scope>
    <source>
        <strain evidence="1">232</strain>
        <tissue evidence="1">Head and thorax</tissue>
    </source>
</reference>
<organism evidence="1 2">
    <name type="scientific">Vespula maculifrons</name>
    <name type="common">Eastern yellow jacket</name>
    <name type="synonym">Wasp</name>
    <dbReference type="NCBI Taxonomy" id="7453"/>
    <lineage>
        <taxon>Eukaryota</taxon>
        <taxon>Metazoa</taxon>
        <taxon>Ecdysozoa</taxon>
        <taxon>Arthropoda</taxon>
        <taxon>Hexapoda</taxon>
        <taxon>Insecta</taxon>
        <taxon>Pterygota</taxon>
        <taxon>Neoptera</taxon>
        <taxon>Endopterygota</taxon>
        <taxon>Hymenoptera</taxon>
        <taxon>Apocrita</taxon>
        <taxon>Aculeata</taxon>
        <taxon>Vespoidea</taxon>
        <taxon>Vespidae</taxon>
        <taxon>Vespinae</taxon>
        <taxon>Vespula</taxon>
    </lineage>
</organism>
<accession>A0ABD2CS28</accession>
<dbReference type="Proteomes" id="UP001607303">
    <property type="component" value="Unassembled WGS sequence"/>
</dbReference>
<evidence type="ECO:0000313" key="2">
    <source>
        <dbReference type="Proteomes" id="UP001607303"/>
    </source>
</evidence>
<comment type="caution">
    <text evidence="1">The sequence shown here is derived from an EMBL/GenBank/DDBJ whole genome shotgun (WGS) entry which is preliminary data.</text>
</comment>
<evidence type="ECO:0000313" key="1">
    <source>
        <dbReference type="EMBL" id="KAL2746988.1"/>
    </source>
</evidence>
<proteinExistence type="predicted"/>
<keyword evidence="2" id="KW-1185">Reference proteome</keyword>
<protein>
    <submittedName>
        <fullName evidence="1">Uncharacterized protein</fullName>
    </submittedName>
</protein>